<evidence type="ECO:0000313" key="3">
    <source>
        <dbReference type="EMBL" id="KAK3400000.1"/>
    </source>
</evidence>
<feature type="region of interest" description="Disordered" evidence="1">
    <location>
        <begin position="354"/>
        <end position="373"/>
    </location>
</feature>
<keyword evidence="2" id="KW-0472">Membrane</keyword>
<evidence type="ECO:0000313" key="4">
    <source>
        <dbReference type="Proteomes" id="UP001281003"/>
    </source>
</evidence>
<dbReference type="EMBL" id="JAUTDP010000004">
    <property type="protein sequence ID" value="KAK3400000.1"/>
    <property type="molecule type" value="Genomic_DNA"/>
</dbReference>
<dbReference type="AlphaFoldDB" id="A0AAE0UDP6"/>
<keyword evidence="2" id="KW-0812">Transmembrane</keyword>
<name>A0AAE0UDP6_SORBR</name>
<comment type="caution">
    <text evidence="3">The sequence shown here is derived from an EMBL/GenBank/DDBJ whole genome shotgun (WGS) entry which is preliminary data.</text>
</comment>
<sequence>MPHPSDLLEAGDLEYLLGRQWLQRAWTFQEIVLASNPIIICGDEQITWTELQKGLDCLSCLKPTFLVRGFLRHNPLNNDIHSASDVPTIFETSILSPSFRFPGPSPANSQAVRAWQALLRVWRTITRPTTWNEKVFRDIPLSPSHNQSHIHPHTMTLTSPKTTTISTYNTHHHLPLHQLWSFFLRPLILISFLLLLILFASLANQLSRIDAKRSRTPPFPPHWPAHLSIPYYIFIFLACCSGLALVHVLALSWGRPVIWSFTPRQDKRTKREAEEDDPRNALVAVVRALRERDAGRPMDKSFAMRGVLERLGIFLQPPDYGKTLGEVYHELFVGLLKREPALIALLVDADGTNKARRRRPAEEEREKSMEGAPSWVPDWSQLRTKHWIDYDETIYQRIQLATSQSELCRVDHRQDGNHALIVQAVILCQITYVSPPIGSIRLSHPNETIPDHHLRTSLTAIDDWLSAIKHYTPSVGANRFNPTAVLKTLYPFAQPAPMHKRPNPRTGHHEGRDPVASHFHIWNEILNGPDSEYMYRPEQREQLIDQVLHTHEGKAFTYNVCERFAGDTRLFMSSSSPDGFIGKGSKGMREGDLVCLIRGVGQPMILRKDFVASYDGDGKSEGRFTVVGPAFACRLADLQTFRSVSVGLDGREQEVYDPVRDGMGWRELCLV</sequence>
<dbReference type="InterPro" id="IPR052895">
    <property type="entry name" value="HetReg/Transcr_Mod"/>
</dbReference>
<proteinExistence type="predicted"/>
<evidence type="ECO:0000256" key="1">
    <source>
        <dbReference type="SAM" id="MobiDB-lite"/>
    </source>
</evidence>
<organism evidence="3 4">
    <name type="scientific">Sordaria brevicollis</name>
    <dbReference type="NCBI Taxonomy" id="83679"/>
    <lineage>
        <taxon>Eukaryota</taxon>
        <taxon>Fungi</taxon>
        <taxon>Dikarya</taxon>
        <taxon>Ascomycota</taxon>
        <taxon>Pezizomycotina</taxon>
        <taxon>Sordariomycetes</taxon>
        <taxon>Sordariomycetidae</taxon>
        <taxon>Sordariales</taxon>
        <taxon>Sordariaceae</taxon>
        <taxon>Sordaria</taxon>
    </lineage>
</organism>
<feature type="compositionally biased region" description="Basic and acidic residues" evidence="1">
    <location>
        <begin position="360"/>
        <end position="369"/>
    </location>
</feature>
<dbReference type="PANTHER" id="PTHR24148">
    <property type="entry name" value="ANKYRIN REPEAT DOMAIN-CONTAINING PROTEIN 39 HOMOLOG-RELATED"/>
    <property type="match status" value="1"/>
</dbReference>
<evidence type="ECO:0000256" key="2">
    <source>
        <dbReference type="SAM" id="Phobius"/>
    </source>
</evidence>
<keyword evidence="4" id="KW-1185">Reference proteome</keyword>
<evidence type="ECO:0008006" key="5">
    <source>
        <dbReference type="Google" id="ProtNLM"/>
    </source>
</evidence>
<keyword evidence="2" id="KW-1133">Transmembrane helix</keyword>
<dbReference type="Proteomes" id="UP001281003">
    <property type="component" value="Unassembled WGS sequence"/>
</dbReference>
<accession>A0AAE0UDP6</accession>
<feature type="transmembrane region" description="Helical" evidence="2">
    <location>
        <begin position="229"/>
        <end position="254"/>
    </location>
</feature>
<protein>
    <recommendedName>
        <fullName evidence="5">Heterokaryon incompatibility domain-containing protein</fullName>
    </recommendedName>
</protein>
<gene>
    <name evidence="3" type="ORF">B0T20DRAFT_349960</name>
</gene>
<reference evidence="3" key="1">
    <citation type="journal article" date="2023" name="Mol. Phylogenet. Evol.">
        <title>Genome-scale phylogeny and comparative genomics of the fungal order Sordariales.</title>
        <authorList>
            <person name="Hensen N."/>
            <person name="Bonometti L."/>
            <person name="Westerberg I."/>
            <person name="Brannstrom I.O."/>
            <person name="Guillou S."/>
            <person name="Cros-Aarteil S."/>
            <person name="Calhoun S."/>
            <person name="Haridas S."/>
            <person name="Kuo A."/>
            <person name="Mondo S."/>
            <person name="Pangilinan J."/>
            <person name="Riley R."/>
            <person name="LaButti K."/>
            <person name="Andreopoulos B."/>
            <person name="Lipzen A."/>
            <person name="Chen C."/>
            <person name="Yan M."/>
            <person name="Daum C."/>
            <person name="Ng V."/>
            <person name="Clum A."/>
            <person name="Steindorff A."/>
            <person name="Ohm R.A."/>
            <person name="Martin F."/>
            <person name="Silar P."/>
            <person name="Natvig D.O."/>
            <person name="Lalanne C."/>
            <person name="Gautier V."/>
            <person name="Ament-Velasquez S.L."/>
            <person name="Kruys A."/>
            <person name="Hutchinson M.I."/>
            <person name="Powell A.J."/>
            <person name="Barry K."/>
            <person name="Miller A.N."/>
            <person name="Grigoriev I.V."/>
            <person name="Debuchy R."/>
            <person name="Gladieux P."/>
            <person name="Hiltunen Thoren M."/>
            <person name="Johannesson H."/>
        </authorList>
    </citation>
    <scope>NUCLEOTIDE SEQUENCE</scope>
    <source>
        <strain evidence="3">FGSC 1904</strain>
    </source>
</reference>
<dbReference type="PANTHER" id="PTHR24148:SF64">
    <property type="entry name" value="HETEROKARYON INCOMPATIBILITY DOMAIN-CONTAINING PROTEIN"/>
    <property type="match status" value="1"/>
</dbReference>
<feature type="transmembrane region" description="Helical" evidence="2">
    <location>
        <begin position="182"/>
        <end position="203"/>
    </location>
</feature>
<reference evidence="3" key="2">
    <citation type="submission" date="2023-07" db="EMBL/GenBank/DDBJ databases">
        <authorList>
            <consortium name="Lawrence Berkeley National Laboratory"/>
            <person name="Haridas S."/>
            <person name="Hensen N."/>
            <person name="Bonometti L."/>
            <person name="Westerberg I."/>
            <person name="Brannstrom I.O."/>
            <person name="Guillou S."/>
            <person name="Cros-Aarteil S."/>
            <person name="Calhoun S."/>
            <person name="Kuo A."/>
            <person name="Mondo S."/>
            <person name="Pangilinan J."/>
            <person name="Riley R."/>
            <person name="LaButti K."/>
            <person name="Andreopoulos B."/>
            <person name="Lipzen A."/>
            <person name="Chen C."/>
            <person name="Yanf M."/>
            <person name="Daum C."/>
            <person name="Ng V."/>
            <person name="Clum A."/>
            <person name="Steindorff A."/>
            <person name="Ohm R."/>
            <person name="Martin F."/>
            <person name="Silar P."/>
            <person name="Natvig D."/>
            <person name="Lalanne C."/>
            <person name="Gautier V."/>
            <person name="Ament-velasquez S.L."/>
            <person name="Kruys A."/>
            <person name="Hutchinson M.I."/>
            <person name="Powell A.J."/>
            <person name="Barry K."/>
            <person name="Miller A.N."/>
            <person name="Grigoriev I.V."/>
            <person name="Debuchy R."/>
            <person name="Gladieux P."/>
            <person name="Thoren M.H."/>
            <person name="Johannesson H."/>
        </authorList>
    </citation>
    <scope>NUCLEOTIDE SEQUENCE</scope>
    <source>
        <strain evidence="3">FGSC 1904</strain>
    </source>
</reference>